<name>A0AAD9MVH6_9ANNE</name>
<dbReference type="Proteomes" id="UP001208570">
    <property type="component" value="Unassembled WGS sequence"/>
</dbReference>
<keyword evidence="2" id="KW-1185">Reference proteome</keyword>
<reference evidence="1" key="1">
    <citation type="journal article" date="2023" name="Mol. Biol. Evol.">
        <title>Third-Generation Sequencing Reveals the Adaptive Role of the Epigenome in Three Deep-Sea Polychaetes.</title>
        <authorList>
            <person name="Perez M."/>
            <person name="Aroh O."/>
            <person name="Sun Y."/>
            <person name="Lan Y."/>
            <person name="Juniper S.K."/>
            <person name="Young C.R."/>
            <person name="Angers B."/>
            <person name="Qian P.Y."/>
        </authorList>
    </citation>
    <scope>NUCLEOTIDE SEQUENCE</scope>
    <source>
        <strain evidence="1">P08H-3</strain>
    </source>
</reference>
<protein>
    <submittedName>
        <fullName evidence="1">Uncharacterized protein</fullName>
    </submittedName>
</protein>
<evidence type="ECO:0000313" key="2">
    <source>
        <dbReference type="Proteomes" id="UP001208570"/>
    </source>
</evidence>
<dbReference type="EMBL" id="JAODUP010000685">
    <property type="protein sequence ID" value="KAK2145361.1"/>
    <property type="molecule type" value="Genomic_DNA"/>
</dbReference>
<dbReference type="AlphaFoldDB" id="A0AAD9MVH6"/>
<accession>A0AAD9MVH6</accession>
<proteinExistence type="predicted"/>
<comment type="caution">
    <text evidence="1">The sequence shown here is derived from an EMBL/GenBank/DDBJ whole genome shotgun (WGS) entry which is preliminary data.</text>
</comment>
<gene>
    <name evidence="1" type="ORF">LSH36_683g02007</name>
</gene>
<sequence>MEVVSYSEENDYDHRSIIDELYDLGTDDEVHEWLNHWRVMLRNNEPPEVIVDWFLTIKKQKSPHVIGNMSCTEEIFYHYAVEGTLPVARTFQDKCDSPLIYCTKPAATTYLLVLSFCRKSPSSPSQISLAGADHAASNDVDYAYDVNCADDALDRLTRIGTEEQVFQWRNELIIQKSIDYTNCDEVQTWFETIYRQWLRTKHAEPCVKEYNHILENSIYIPEHGSYLCTFCSRSYTIHRVAHTNLMLLAVDAGCPCDTEISPIEPNEVKYILLFKFV</sequence>
<organism evidence="1 2">
    <name type="scientific">Paralvinella palmiformis</name>
    <dbReference type="NCBI Taxonomy" id="53620"/>
    <lineage>
        <taxon>Eukaryota</taxon>
        <taxon>Metazoa</taxon>
        <taxon>Spiralia</taxon>
        <taxon>Lophotrochozoa</taxon>
        <taxon>Annelida</taxon>
        <taxon>Polychaeta</taxon>
        <taxon>Sedentaria</taxon>
        <taxon>Canalipalpata</taxon>
        <taxon>Terebellida</taxon>
        <taxon>Terebelliformia</taxon>
        <taxon>Alvinellidae</taxon>
        <taxon>Paralvinella</taxon>
    </lineage>
</organism>
<evidence type="ECO:0000313" key="1">
    <source>
        <dbReference type="EMBL" id="KAK2145361.1"/>
    </source>
</evidence>